<feature type="compositionally biased region" description="Basic and acidic residues" evidence="1">
    <location>
        <begin position="53"/>
        <end position="64"/>
    </location>
</feature>
<name>A0ABQ8ZG02_9ROSI</name>
<feature type="region of interest" description="Disordered" evidence="1">
    <location>
        <begin position="53"/>
        <end position="91"/>
    </location>
</feature>
<evidence type="ECO:0000313" key="3">
    <source>
        <dbReference type="Proteomes" id="UP001141253"/>
    </source>
</evidence>
<organism evidence="2 3">
    <name type="scientific">Salix suchowensis</name>
    <dbReference type="NCBI Taxonomy" id="1278906"/>
    <lineage>
        <taxon>Eukaryota</taxon>
        <taxon>Viridiplantae</taxon>
        <taxon>Streptophyta</taxon>
        <taxon>Embryophyta</taxon>
        <taxon>Tracheophyta</taxon>
        <taxon>Spermatophyta</taxon>
        <taxon>Magnoliopsida</taxon>
        <taxon>eudicotyledons</taxon>
        <taxon>Gunneridae</taxon>
        <taxon>Pentapetalae</taxon>
        <taxon>rosids</taxon>
        <taxon>fabids</taxon>
        <taxon>Malpighiales</taxon>
        <taxon>Salicaceae</taxon>
        <taxon>Saliceae</taxon>
        <taxon>Salix</taxon>
    </lineage>
</organism>
<feature type="compositionally biased region" description="Low complexity" evidence="1">
    <location>
        <begin position="124"/>
        <end position="138"/>
    </location>
</feature>
<evidence type="ECO:0000256" key="1">
    <source>
        <dbReference type="SAM" id="MobiDB-lite"/>
    </source>
</evidence>
<accession>A0ABQ8ZG02</accession>
<sequence length="211" mass="23267">MHNTKEPPVTEPMATTKGIPTKKGLSGAGGQREETGGWRGLVQCYKKISHDKVTVGERGKDKSSLETQVPEPMVTPMIVPTQGQQPVETQECTKDIETLTCVPTREVTHLRQDESATQLRQDESATQQSQNESSSNLSHTESRVREPQEKLPKAAKGKHIQIEGEEVNSVPKAPSEGHASTSQRSPPNYDLLEPAKGLYFEHHFGLSMDNM</sequence>
<reference evidence="2" key="1">
    <citation type="submission" date="2022-10" db="EMBL/GenBank/DDBJ databases">
        <authorList>
            <person name="Hyden B.L."/>
            <person name="Feng K."/>
            <person name="Yates T."/>
            <person name="Jawdy S."/>
            <person name="Smart L.B."/>
            <person name="Muchero W."/>
        </authorList>
    </citation>
    <scope>NUCLEOTIDE SEQUENCE</scope>
    <source>
        <tissue evidence="2">Shoot tip</tissue>
    </source>
</reference>
<comment type="caution">
    <text evidence="2">The sequence shown here is derived from an EMBL/GenBank/DDBJ whole genome shotgun (WGS) entry which is preliminary data.</text>
</comment>
<reference evidence="2" key="2">
    <citation type="journal article" date="2023" name="Int. J. Mol. Sci.">
        <title>De Novo Assembly and Annotation of 11 Diverse Shrub Willow (Salix) Genomes Reveals Novel Gene Organization in Sex-Linked Regions.</title>
        <authorList>
            <person name="Hyden B."/>
            <person name="Feng K."/>
            <person name="Yates T.B."/>
            <person name="Jawdy S."/>
            <person name="Cereghino C."/>
            <person name="Smart L.B."/>
            <person name="Muchero W."/>
        </authorList>
    </citation>
    <scope>NUCLEOTIDE SEQUENCE</scope>
    <source>
        <tissue evidence="2">Shoot tip</tissue>
    </source>
</reference>
<keyword evidence="3" id="KW-1185">Reference proteome</keyword>
<dbReference type="Proteomes" id="UP001141253">
    <property type="component" value="Unassembled WGS sequence"/>
</dbReference>
<proteinExistence type="predicted"/>
<feature type="region of interest" description="Disordered" evidence="1">
    <location>
        <begin position="1"/>
        <end position="37"/>
    </location>
</feature>
<feature type="compositionally biased region" description="Basic and acidic residues" evidence="1">
    <location>
        <begin position="140"/>
        <end position="152"/>
    </location>
</feature>
<protein>
    <submittedName>
        <fullName evidence="2">Uncharacterized protein</fullName>
    </submittedName>
</protein>
<dbReference type="EMBL" id="JAPFFI010001405">
    <property type="protein sequence ID" value="KAJ6287669.1"/>
    <property type="molecule type" value="Genomic_DNA"/>
</dbReference>
<feature type="region of interest" description="Disordered" evidence="1">
    <location>
        <begin position="107"/>
        <end position="192"/>
    </location>
</feature>
<evidence type="ECO:0000313" key="2">
    <source>
        <dbReference type="EMBL" id="KAJ6287669.1"/>
    </source>
</evidence>
<feature type="compositionally biased region" description="Polar residues" evidence="1">
    <location>
        <begin position="81"/>
        <end position="90"/>
    </location>
</feature>
<gene>
    <name evidence="2" type="ORF">OIU77_003690</name>
</gene>